<dbReference type="NCBIfam" id="NF004793">
    <property type="entry name" value="PRK06141.1"/>
    <property type="match status" value="1"/>
</dbReference>
<dbReference type="Gene3D" id="3.40.50.720">
    <property type="entry name" value="NAD(P)-binding Rossmann-like Domain"/>
    <property type="match status" value="1"/>
</dbReference>
<dbReference type="OrthoDB" id="9785971at2"/>
<dbReference type="Pfam" id="PF02423">
    <property type="entry name" value="OCD_Mu_crystall"/>
    <property type="match status" value="1"/>
</dbReference>
<evidence type="ECO:0000313" key="2">
    <source>
        <dbReference type="EMBL" id="PLW75896.1"/>
    </source>
</evidence>
<dbReference type="GO" id="GO:0019752">
    <property type="term" value="P:carboxylic acid metabolic process"/>
    <property type="evidence" value="ECO:0007669"/>
    <property type="project" value="UniProtKB-ARBA"/>
</dbReference>
<comment type="caution">
    <text evidence="2">The sequence shown here is derived from an EMBL/GenBank/DDBJ whole genome shotgun (WGS) entry which is preliminary data.</text>
</comment>
<dbReference type="Proteomes" id="UP000234881">
    <property type="component" value="Unassembled WGS sequence"/>
</dbReference>
<keyword evidence="3" id="KW-1185">Reference proteome</keyword>
<proteinExistence type="inferred from homology"/>
<dbReference type="SUPFAM" id="SSF51735">
    <property type="entry name" value="NAD(P)-binding Rossmann-fold domains"/>
    <property type="match status" value="1"/>
</dbReference>
<organism evidence="2 3">
    <name type="scientific">Cohaesibacter celericrescens</name>
    <dbReference type="NCBI Taxonomy" id="2067669"/>
    <lineage>
        <taxon>Bacteria</taxon>
        <taxon>Pseudomonadati</taxon>
        <taxon>Pseudomonadota</taxon>
        <taxon>Alphaproteobacteria</taxon>
        <taxon>Hyphomicrobiales</taxon>
        <taxon>Cohaesibacteraceae</taxon>
    </lineage>
</organism>
<sequence>MKFFDAAMVETAMDYRGLVGALRDGFRSNVVTPVRHHHTISLPDQTDATMLLMPSWQDTKATGTSKGGYVGIKMVTVYPDNETRLQKPSILGTYLLLDAESGEIRALMDGPTLTVWRTACASALAADYLARSDSSSLAMIGTGALSSHLIRAHASVRPIKKVTIWGRNQEKASALADRLADLALDVTITNDRQKAVSEADIVSCATMSSTPLVEGAWLKPGAHLDLVGAYRPDMRESDDEAVAKSRVYVDTLAGATKEGGDITQPLATGVLALDDIRGDLFGLCRDKCSARWGAEEVTLFKSVGTALEDLAAAKYVYEKLGQG</sequence>
<reference evidence="2 3" key="1">
    <citation type="submission" date="2018-01" db="EMBL/GenBank/DDBJ databases">
        <title>The draft genome sequence of Cohaesibacter sp. H1304.</title>
        <authorList>
            <person name="Wang N.-N."/>
            <person name="Du Z.-J."/>
        </authorList>
    </citation>
    <scope>NUCLEOTIDE SEQUENCE [LARGE SCALE GENOMIC DNA]</scope>
    <source>
        <strain evidence="2 3">H1304</strain>
    </source>
</reference>
<dbReference type="GO" id="GO:0016491">
    <property type="term" value="F:oxidoreductase activity"/>
    <property type="evidence" value="ECO:0007669"/>
    <property type="project" value="UniProtKB-ARBA"/>
</dbReference>
<keyword evidence="2" id="KW-0456">Lyase</keyword>
<dbReference type="InterPro" id="IPR036291">
    <property type="entry name" value="NAD(P)-bd_dom_sf"/>
</dbReference>
<name>A0A2N5XMW9_9HYPH</name>
<evidence type="ECO:0000256" key="1">
    <source>
        <dbReference type="ARBA" id="ARBA00008903"/>
    </source>
</evidence>
<accession>A0A2N5XMW9</accession>
<evidence type="ECO:0000313" key="3">
    <source>
        <dbReference type="Proteomes" id="UP000234881"/>
    </source>
</evidence>
<dbReference type="PIRSF" id="PIRSF001439">
    <property type="entry name" value="CryM"/>
    <property type="match status" value="1"/>
</dbReference>
<dbReference type="GO" id="GO:0005737">
    <property type="term" value="C:cytoplasm"/>
    <property type="evidence" value="ECO:0007669"/>
    <property type="project" value="TreeGrafter"/>
</dbReference>
<dbReference type="AlphaFoldDB" id="A0A2N5XMW9"/>
<dbReference type="EC" id="4.3.1.12" evidence="2"/>
<protein>
    <submittedName>
        <fullName evidence="2">Ornithine cyclodeaminase</fullName>
        <ecNumber evidence="2">4.3.1.12</ecNumber>
    </submittedName>
</protein>
<dbReference type="InterPro" id="IPR023401">
    <property type="entry name" value="ODC_N"/>
</dbReference>
<dbReference type="PANTHER" id="PTHR13812">
    <property type="entry name" value="KETIMINE REDUCTASE MU-CRYSTALLIN"/>
    <property type="match status" value="1"/>
</dbReference>
<gene>
    <name evidence="2" type="ORF">C0081_17490</name>
</gene>
<dbReference type="RefSeq" id="WP_101535138.1">
    <property type="nucleotide sequence ID" value="NZ_PKUQ01000042.1"/>
</dbReference>
<comment type="similarity">
    <text evidence="1">Belongs to the ornithine cyclodeaminase/mu-crystallin family.</text>
</comment>
<dbReference type="Gene3D" id="3.30.1780.10">
    <property type="entry name" value="ornithine cyclodeaminase, domain 1"/>
    <property type="match status" value="1"/>
</dbReference>
<dbReference type="PANTHER" id="PTHR13812:SF19">
    <property type="entry name" value="KETIMINE REDUCTASE MU-CRYSTALLIN"/>
    <property type="match status" value="1"/>
</dbReference>
<dbReference type="GO" id="GO:0008473">
    <property type="term" value="F:ornithine cyclodeaminase activity"/>
    <property type="evidence" value="ECO:0007669"/>
    <property type="project" value="UniProtKB-EC"/>
</dbReference>
<dbReference type="FunFam" id="3.40.50.720:FF:000311">
    <property type="entry name" value="Ornithine cyclodeaminase"/>
    <property type="match status" value="1"/>
</dbReference>
<dbReference type="InterPro" id="IPR003462">
    <property type="entry name" value="ODC_Mu_crystall"/>
</dbReference>
<dbReference type="EMBL" id="PKUQ01000042">
    <property type="protein sequence ID" value="PLW75896.1"/>
    <property type="molecule type" value="Genomic_DNA"/>
</dbReference>